<dbReference type="RefSeq" id="WP_161832879.1">
    <property type="nucleotide sequence ID" value="NZ_AP028127.1"/>
</dbReference>
<feature type="coiled-coil region" evidence="1">
    <location>
        <begin position="229"/>
        <end position="277"/>
    </location>
</feature>
<evidence type="ECO:0000256" key="2">
    <source>
        <dbReference type="SAM" id="Phobius"/>
    </source>
</evidence>
<keyword evidence="2" id="KW-0472">Membrane</keyword>
<gene>
    <name evidence="3" type="ORF">T23_16000</name>
</gene>
<evidence type="ECO:0000313" key="3">
    <source>
        <dbReference type="EMBL" id="BEH91498.1"/>
    </source>
</evidence>
<evidence type="ECO:0008006" key="5">
    <source>
        <dbReference type="Google" id="ProtNLM"/>
    </source>
</evidence>
<keyword evidence="2" id="KW-1133">Transmembrane helix</keyword>
<keyword evidence="1" id="KW-0175">Coiled coil</keyword>
<keyword evidence="4" id="KW-1185">Reference proteome</keyword>
<feature type="transmembrane region" description="Helical" evidence="2">
    <location>
        <begin position="84"/>
        <end position="101"/>
    </location>
</feature>
<organism evidence="3 4">
    <name type="scientific">Turicibacter faecis</name>
    <dbReference type="NCBI Taxonomy" id="2963365"/>
    <lineage>
        <taxon>Bacteria</taxon>
        <taxon>Bacillati</taxon>
        <taxon>Bacillota</taxon>
        <taxon>Erysipelotrichia</taxon>
        <taxon>Erysipelotrichales</taxon>
        <taxon>Turicibacteraceae</taxon>
        <taxon>Turicibacter</taxon>
    </lineage>
</organism>
<proteinExistence type="predicted"/>
<evidence type="ECO:0000313" key="4">
    <source>
        <dbReference type="Proteomes" id="UP001432099"/>
    </source>
</evidence>
<reference evidence="3" key="1">
    <citation type="journal article" date="2024" name="Int. J. Syst. Evol. Microbiol.">
        <title>Turicibacter faecis sp. nov., isolated from faeces of heart failure mouse model.</title>
        <authorList>
            <person name="Imamura Y."/>
            <person name="Motooka D."/>
            <person name="Nakajima Y."/>
            <person name="Ito S."/>
            <person name="Kitakaze M."/>
            <person name="Iida T."/>
            <person name="Nakamura S."/>
        </authorList>
    </citation>
    <scope>NUCLEOTIDE SEQUENCE</scope>
    <source>
        <strain evidence="3">TC023</strain>
    </source>
</reference>
<evidence type="ECO:0000256" key="1">
    <source>
        <dbReference type="SAM" id="Coils"/>
    </source>
</evidence>
<protein>
    <recommendedName>
        <fullName evidence="5">5-bromo-4-chloroindolyl phosphate hydrolysis protein</fullName>
    </recommendedName>
</protein>
<name>A0ABM8IQ59_9FIRM</name>
<sequence length="279" mass="33260">MTEVSQLSKKDLISNLWMTDELMSQMRYFEQERAEKKKTLVLTIESTQKEYIASVKEKYYGSEDFKAHQKYEELCLNLKDFREVALLLDLIIGVLISYLLFMIGVKFLSVVLSFVVIVLLIYLFYYVGVKYYLKQKKPLSIPTLEAVIDEAKESYDYQHIEHSLLANHLREEIHEIDQKISQLESELVEKTVLPEKYRHRSKDVIWYLENLVADNLKEALSALIEDDHRKQMKQMIDNQNHEIRHLKEISHQLIENHQRLIERLETQQQRIEELEGKKK</sequence>
<dbReference type="Proteomes" id="UP001432099">
    <property type="component" value="Chromosome"/>
</dbReference>
<feature type="transmembrane region" description="Helical" evidence="2">
    <location>
        <begin position="107"/>
        <end position="127"/>
    </location>
</feature>
<dbReference type="EMBL" id="AP028127">
    <property type="protein sequence ID" value="BEH91498.1"/>
    <property type="molecule type" value="Genomic_DNA"/>
</dbReference>
<accession>A0ABM8IQ59</accession>
<keyword evidence="2" id="KW-0812">Transmembrane</keyword>